<feature type="region of interest" description="Disordered" evidence="1">
    <location>
        <begin position="1266"/>
        <end position="1315"/>
    </location>
</feature>
<dbReference type="InterPro" id="IPR008979">
    <property type="entry name" value="Galactose-bd-like_sf"/>
</dbReference>
<protein>
    <submittedName>
        <fullName evidence="4">Bacterial group 3 Ig-like protein</fullName>
    </submittedName>
</protein>
<dbReference type="eggNOG" id="COG0683">
    <property type="taxonomic scope" value="Bacteria"/>
</dbReference>
<keyword evidence="2" id="KW-0472">Membrane</keyword>
<comment type="caution">
    <text evidence="4">The sequence shown here is derived from an EMBL/GenBank/DDBJ whole genome shotgun (WGS) entry which is preliminary data.</text>
</comment>
<evidence type="ECO:0000256" key="1">
    <source>
        <dbReference type="SAM" id="MobiDB-lite"/>
    </source>
</evidence>
<dbReference type="Proteomes" id="UP000003490">
    <property type="component" value="Unassembled WGS sequence"/>
</dbReference>
<dbReference type="InterPro" id="IPR022038">
    <property type="entry name" value="Ig-like_bact"/>
</dbReference>
<name>A7VVY4_9FIRM</name>
<reference evidence="4 5" key="1">
    <citation type="submission" date="2007-08" db="EMBL/GenBank/DDBJ databases">
        <title>Draft genome sequence of Clostridium leptum (DSM 753).</title>
        <authorList>
            <person name="Sudarsanam P."/>
            <person name="Ley R."/>
            <person name="Guruge J."/>
            <person name="Turnbaugh P.J."/>
            <person name="Mahowald M."/>
            <person name="Liep D."/>
            <person name="Gordon J."/>
        </authorList>
    </citation>
    <scope>NUCLEOTIDE SEQUENCE [LARGE SCALE GENOMIC DNA]</scope>
    <source>
        <strain evidence="4 5">DSM 753</strain>
    </source>
</reference>
<feature type="domain" description="CBM6" evidence="3">
    <location>
        <begin position="109"/>
        <end position="242"/>
    </location>
</feature>
<dbReference type="SUPFAM" id="SSF49785">
    <property type="entry name" value="Galactose-binding domain-like"/>
    <property type="match status" value="1"/>
</dbReference>
<evidence type="ECO:0000256" key="2">
    <source>
        <dbReference type="SAM" id="Phobius"/>
    </source>
</evidence>
<dbReference type="OrthoDB" id="1814084at2"/>
<gene>
    <name evidence="4" type="ORF">CLOLEP_02748</name>
</gene>
<dbReference type="InterPro" id="IPR005084">
    <property type="entry name" value="CBM6"/>
</dbReference>
<keyword evidence="2" id="KW-0812">Transmembrane</keyword>
<dbReference type="HOGENOM" id="CLU_257858_0_0_9"/>
<sequence>MCRDGKYKLDFNYGNGVGSARNDMYIHDTVNVKQTFALDGGDPQTVIMESTLFQTITGTKTLYYDLTAGEHQITVTTADSGVDGNLLFHDFVRVSYAGVYGQELPAFNKVYEAELADVNRLLGNTASTVSTETSLEGYSGGGYVMGLSDRAVTEGGGIRNTVVVEESGLYNITLRYQSSQAGEASIYVGNTAVTLDRVNKTVSLQAGDGWQEVTASVYLQKGINVVDLDTTVPAALDYMRVRALPAQDSSTTIEAEDAIPEELEGSIQVAESDGASGGKYVVGMKGAYQDADYLEFTYNAPEAGKYQMQAFHSNEDLAGSHGYNIKAIDKYAVVDVNGNYEYPRFEGIVPVKPEGLTTYYFVDCGDHGVSTVTKGDEFGENNSVTDQIYGKDAETGYSWGVVDPKGDYDTEGPGLESDTGVYTEYTWASEYDQVDNVAQDDLDKETTFRYARGQDTAGITPREVTYKFELDPGKYDVEVGMSNTWGNAGSPIVTLSAGEVEDVVSEPYSSGSKTLTIDLTDATPEDNGRVVLTVKGTTAGDTLQMTYIIITDSADDGKEYFILPPGEEKIPVENIKDVEGIYTGELADGVDWFIDYRNMKNDSGRYFFLNTFSDDTFREKTITLDLQKGENIIRIYNDNSWNVTFGGTQSFPGLEYLTNYAPNFDKFVITPMALNSAVELEEEYTIDVASTEYGIASANQNTVGENGEYTVSMIPAEGKEIVNVLVNGADRTDDIVFDEASGAYQLKISGVSEDQKVQVYFSKPNTSKDSLKNLYNEYKDLEKGTYSTATWEQFDRARTEAQQVLKDDDAPQWKINNAYDKLLAGVNGLKDIGNLVFFVDCGDHGVSTVTKGDDFGRNNSVTDQIYGKDAETGYSWGVVDPKGDYDTEGPGLESDTGVYTEYTWASEYDQVNNVAQDDLDKETTFRYARGQDTAGITPREVTYKFELDPGKYDVEVGMSNTWGNAGSPIVTLSAGEVEDVVSEPYSSGSKTLTIDLTDATPEDNGRVVLTVKGTTAGDTLQMTYITINKSVEAPVLDRLEVAAPTIVEYELGEELNTDGMVVRAVYSDGSSKVLTAEQYTLSGFSSDKAGTKTVTVSYTENEITKTASFDVTVKEAPVVIPVDKTGLKEKLDEAKAIGPDGVTEGSYEKLQNAIQEAEGVYNDPNASQDAVNQQIQKLIGAISGLKPVLSGLEVSDPVKTEYAVGERLDTTGMTVTAQYSDGTTVTLASGQYTVSGFDSATAGEKQVTVSYTEDGVTKTAAFTVTVKESSGSSEDPGTSEDPGSSEGPGTGSSGSESGGTESGTGSGTENNNNAQTGDGMTVPIILLSLLVAASAGIAVVLGKKRRLG</sequence>
<feature type="transmembrane region" description="Helical" evidence="2">
    <location>
        <begin position="1320"/>
        <end position="1342"/>
    </location>
</feature>
<evidence type="ECO:0000313" key="4">
    <source>
        <dbReference type="EMBL" id="EDO59931.1"/>
    </source>
</evidence>
<proteinExistence type="predicted"/>
<dbReference type="Pfam" id="PF07554">
    <property type="entry name" value="FIVAR"/>
    <property type="match status" value="2"/>
</dbReference>
<dbReference type="Pfam" id="PF07523">
    <property type="entry name" value="Big_3"/>
    <property type="match status" value="2"/>
</dbReference>
<keyword evidence="2" id="KW-1133">Transmembrane helix</keyword>
<dbReference type="Gene3D" id="2.60.40.3630">
    <property type="match status" value="2"/>
</dbReference>
<evidence type="ECO:0000259" key="3">
    <source>
        <dbReference type="PROSITE" id="PS51175"/>
    </source>
</evidence>
<dbReference type="Gene3D" id="1.20.1270.70">
    <property type="entry name" value="Designed single chain three-helix bundle"/>
    <property type="match status" value="1"/>
</dbReference>
<reference evidence="4 5" key="2">
    <citation type="submission" date="2007-08" db="EMBL/GenBank/DDBJ databases">
        <authorList>
            <person name="Fulton L."/>
            <person name="Clifton S."/>
            <person name="Fulton B."/>
            <person name="Xu J."/>
            <person name="Minx P."/>
            <person name="Pepin K.H."/>
            <person name="Johnson M."/>
            <person name="Thiruvilangam P."/>
            <person name="Bhonagiri V."/>
            <person name="Nash W.E."/>
            <person name="Wang C."/>
            <person name="Mardis E.R."/>
            <person name="Wilson R.K."/>
        </authorList>
    </citation>
    <scope>NUCLEOTIDE SEQUENCE [LARGE SCALE GENOMIC DNA]</scope>
    <source>
        <strain evidence="4 5">DSM 753</strain>
    </source>
</reference>
<dbReference type="Gene3D" id="1.20.1270.90">
    <property type="entry name" value="AF1782-like"/>
    <property type="match status" value="1"/>
</dbReference>
<organism evidence="4 5">
    <name type="scientific">[Clostridium] leptum DSM 753</name>
    <dbReference type="NCBI Taxonomy" id="428125"/>
    <lineage>
        <taxon>Bacteria</taxon>
        <taxon>Bacillati</taxon>
        <taxon>Bacillota</taxon>
        <taxon>Clostridia</taxon>
        <taxon>Eubacteriales</taxon>
        <taxon>Oscillospiraceae</taxon>
        <taxon>Oscillospiraceae incertae sedis</taxon>
    </lineage>
</organism>
<dbReference type="EMBL" id="ABCB02000020">
    <property type="protein sequence ID" value="EDO59931.1"/>
    <property type="molecule type" value="Genomic_DNA"/>
</dbReference>
<dbReference type="PROSITE" id="PS51175">
    <property type="entry name" value="CBM6"/>
    <property type="match status" value="1"/>
</dbReference>
<feature type="compositionally biased region" description="Gly residues" evidence="1">
    <location>
        <begin position="1286"/>
        <end position="1306"/>
    </location>
</feature>
<dbReference type="Gene3D" id="2.60.120.260">
    <property type="entry name" value="Galactose-binding domain-like"/>
    <property type="match status" value="4"/>
</dbReference>
<accession>A7VVY4</accession>
<dbReference type="GO" id="GO:0030246">
    <property type="term" value="F:carbohydrate binding"/>
    <property type="evidence" value="ECO:0007669"/>
    <property type="project" value="InterPro"/>
</dbReference>
<evidence type="ECO:0000313" key="5">
    <source>
        <dbReference type="Proteomes" id="UP000003490"/>
    </source>
</evidence>